<evidence type="ECO:0000259" key="1">
    <source>
        <dbReference type="Pfam" id="PF01796"/>
    </source>
</evidence>
<sequence>MQRMIAPEISTWPDAEFRLVGGTCRDCGATVFPVQALCPRCSGPAVDPVTLPPTGTLVAWTTQGFLPGPPYLGDETAETFVPFGVGLVQLGDVVRVEGRLIENDPGKLDFGMAVVLTTAPLGTDGDGNEVLTFAFRPAEGEGVAR</sequence>
<dbReference type="Pfam" id="PF12172">
    <property type="entry name" value="zf-ChsH2"/>
    <property type="match status" value="1"/>
</dbReference>
<dbReference type="EMBL" id="WEGI01000014">
    <property type="protein sequence ID" value="MQY30421.1"/>
    <property type="molecule type" value="Genomic_DNA"/>
</dbReference>
<protein>
    <recommendedName>
        <fullName evidence="5">DNA-binding protein</fullName>
    </recommendedName>
</protein>
<dbReference type="Proteomes" id="UP000431401">
    <property type="component" value="Unassembled WGS sequence"/>
</dbReference>
<reference evidence="3 4" key="1">
    <citation type="submission" date="2019-10" db="EMBL/GenBank/DDBJ databases">
        <title>Nocardia macrotermitis sp. nov. and Nocardia aurantia sp. nov., isolated from the gut of fungus growing-termite Macrotermes natalensis.</title>
        <authorList>
            <person name="Benndorf R."/>
            <person name="Schwitalla J."/>
            <person name="Martin K."/>
            <person name="De Beer W."/>
            <person name="Kaster A.-K."/>
            <person name="Vollmers J."/>
            <person name="Poulsen M."/>
            <person name="Beemelmanns C."/>
        </authorList>
    </citation>
    <scope>NUCLEOTIDE SEQUENCE [LARGE SCALE GENOMIC DNA]</scope>
    <source>
        <strain evidence="3 4">RB56</strain>
    </source>
</reference>
<accession>A0A7K0DXC0</accession>
<evidence type="ECO:0008006" key="5">
    <source>
        <dbReference type="Google" id="ProtNLM"/>
    </source>
</evidence>
<dbReference type="InterPro" id="IPR012340">
    <property type="entry name" value="NA-bd_OB-fold"/>
</dbReference>
<dbReference type="AlphaFoldDB" id="A0A7K0DXC0"/>
<evidence type="ECO:0000259" key="2">
    <source>
        <dbReference type="Pfam" id="PF12172"/>
    </source>
</evidence>
<dbReference type="PANTHER" id="PTHR34075">
    <property type="entry name" value="BLR3430 PROTEIN"/>
    <property type="match status" value="1"/>
</dbReference>
<dbReference type="OrthoDB" id="4714412at2"/>
<dbReference type="InterPro" id="IPR002878">
    <property type="entry name" value="ChsH2_C"/>
</dbReference>
<dbReference type="InterPro" id="IPR052513">
    <property type="entry name" value="Thioester_dehydratase-like"/>
</dbReference>
<dbReference type="RefSeq" id="WP_153347716.1">
    <property type="nucleotide sequence ID" value="NZ_WEGI01000014.1"/>
</dbReference>
<keyword evidence="4" id="KW-1185">Reference proteome</keyword>
<dbReference type="PANTHER" id="PTHR34075:SF5">
    <property type="entry name" value="BLR3430 PROTEIN"/>
    <property type="match status" value="1"/>
</dbReference>
<evidence type="ECO:0000313" key="3">
    <source>
        <dbReference type="EMBL" id="MQY30421.1"/>
    </source>
</evidence>
<evidence type="ECO:0000313" key="4">
    <source>
        <dbReference type="Proteomes" id="UP000431401"/>
    </source>
</evidence>
<dbReference type="Pfam" id="PF01796">
    <property type="entry name" value="OB_ChsH2_C"/>
    <property type="match status" value="1"/>
</dbReference>
<name>A0A7K0DXC0_9NOCA</name>
<organism evidence="3 4">
    <name type="scientific">Nocardia aurantia</name>
    <dbReference type="NCBI Taxonomy" id="2585199"/>
    <lineage>
        <taxon>Bacteria</taxon>
        <taxon>Bacillati</taxon>
        <taxon>Actinomycetota</taxon>
        <taxon>Actinomycetes</taxon>
        <taxon>Mycobacteriales</taxon>
        <taxon>Nocardiaceae</taxon>
        <taxon>Nocardia</taxon>
    </lineage>
</organism>
<dbReference type="SUPFAM" id="SSF50249">
    <property type="entry name" value="Nucleic acid-binding proteins"/>
    <property type="match status" value="1"/>
</dbReference>
<dbReference type="InterPro" id="IPR022002">
    <property type="entry name" value="ChsH2_Znr"/>
</dbReference>
<feature type="domain" description="ChsH2 rubredoxin-like zinc ribbon" evidence="2">
    <location>
        <begin position="15"/>
        <end position="46"/>
    </location>
</feature>
<gene>
    <name evidence="3" type="ORF">NRB56_60230</name>
</gene>
<comment type="caution">
    <text evidence="3">The sequence shown here is derived from an EMBL/GenBank/DDBJ whole genome shotgun (WGS) entry which is preliminary data.</text>
</comment>
<proteinExistence type="predicted"/>
<feature type="domain" description="ChsH2 C-terminal OB-fold" evidence="1">
    <location>
        <begin position="49"/>
        <end position="117"/>
    </location>
</feature>